<evidence type="ECO:0000313" key="2">
    <source>
        <dbReference type="EMBL" id="KAG5674482.1"/>
    </source>
</evidence>
<comment type="caution">
    <text evidence="2">The sequence shown here is derived from an EMBL/GenBank/DDBJ whole genome shotgun (WGS) entry which is preliminary data.</text>
</comment>
<accession>A0A9J6BXL2</accession>
<reference evidence="2" key="1">
    <citation type="submission" date="2021-03" db="EMBL/GenBank/DDBJ databases">
        <title>Chromosome level genome of the anhydrobiotic midge Polypedilum vanderplanki.</title>
        <authorList>
            <person name="Yoshida Y."/>
            <person name="Kikawada T."/>
            <person name="Gusev O."/>
        </authorList>
    </citation>
    <scope>NUCLEOTIDE SEQUENCE</scope>
    <source>
        <strain evidence="2">NIAS01</strain>
        <tissue evidence="2">Whole body or cell culture</tissue>
    </source>
</reference>
<gene>
    <name evidence="2" type="ORF">PVAND_004450</name>
</gene>
<sequence length="569" mass="66583">MSSNTTIIELVQELAHDDLVDAYEKLAQSYRELKINHDILNQKLHQEISQRKVYENSLNDIQSELDSINEVYAEKLSQIERKNEEYKERNQKLSMENLNLENKVDEMSSMIRALENECSELKVAVLEKKIKPRYSDTYSKSLELENSELRKTNNNLHEQILEFTERNEMQLRRIEELTENVDCIRDNFESKKAELDERNETIEQLQEKMHELSSELALLKNTSLIDDNNRKGNSLFAEVDDQRQKMKKILQSERNHYLEMKRAVNAREMEIRRLKRENLNIKSEIETCNQLLKRGEQVASSHTKIYITQLEADKQNLQRLLRESEEKLLDVLNEKKLHWVESVLTATTKESRNLQDKNYVLLREKTLLADNHSKILKDLSKARLDGIKLKVLLGRIVDEFNIKINESHYSDIGVEHEIFENLQLADYSTNDSIQSLNKFEEEEENVSIKDAGELNESTIILLGGRERLGNAIPKKEIPENIILKNTEEKENELKNPHVPFMIDIKQEPIEVKKSPLQEKSVQFSSNITTKVIDKTEEEFKASNEARKKPAIIVKRIVIPSRPRKVNNNN</sequence>
<proteinExistence type="predicted"/>
<feature type="coiled-coil region" evidence="1">
    <location>
        <begin position="257"/>
        <end position="334"/>
    </location>
</feature>
<organism evidence="2 3">
    <name type="scientific">Polypedilum vanderplanki</name>
    <name type="common">Sleeping chironomid midge</name>
    <dbReference type="NCBI Taxonomy" id="319348"/>
    <lineage>
        <taxon>Eukaryota</taxon>
        <taxon>Metazoa</taxon>
        <taxon>Ecdysozoa</taxon>
        <taxon>Arthropoda</taxon>
        <taxon>Hexapoda</taxon>
        <taxon>Insecta</taxon>
        <taxon>Pterygota</taxon>
        <taxon>Neoptera</taxon>
        <taxon>Endopterygota</taxon>
        <taxon>Diptera</taxon>
        <taxon>Nematocera</taxon>
        <taxon>Chironomoidea</taxon>
        <taxon>Chironomidae</taxon>
        <taxon>Chironominae</taxon>
        <taxon>Polypedilum</taxon>
        <taxon>Polypedilum</taxon>
    </lineage>
</organism>
<keyword evidence="3" id="KW-1185">Reference proteome</keyword>
<dbReference type="AlphaFoldDB" id="A0A9J6BXL2"/>
<keyword evidence="1" id="KW-0175">Coiled coil</keyword>
<protein>
    <submittedName>
        <fullName evidence="2">Uncharacterized protein</fullName>
    </submittedName>
</protein>
<dbReference type="EMBL" id="JADBJN010000002">
    <property type="protein sequence ID" value="KAG5674482.1"/>
    <property type="molecule type" value="Genomic_DNA"/>
</dbReference>
<name>A0A9J6BXL2_POLVA</name>
<evidence type="ECO:0000313" key="3">
    <source>
        <dbReference type="Proteomes" id="UP001107558"/>
    </source>
</evidence>
<dbReference type="OrthoDB" id="2121607at2759"/>
<evidence type="ECO:0000256" key="1">
    <source>
        <dbReference type="SAM" id="Coils"/>
    </source>
</evidence>
<feature type="coiled-coil region" evidence="1">
    <location>
        <begin position="23"/>
        <end position="222"/>
    </location>
</feature>
<dbReference type="Proteomes" id="UP001107558">
    <property type="component" value="Chromosome 2"/>
</dbReference>